<evidence type="ECO:0000256" key="2">
    <source>
        <dbReference type="ARBA" id="ARBA00022448"/>
    </source>
</evidence>
<evidence type="ECO:0000256" key="3">
    <source>
        <dbReference type="ARBA" id="ARBA00022729"/>
    </source>
</evidence>
<dbReference type="GO" id="GO:0007155">
    <property type="term" value="P:cell adhesion"/>
    <property type="evidence" value="ECO:0007669"/>
    <property type="project" value="InterPro"/>
</dbReference>
<name>A0A7G9WFP8_9FIRM</name>
<dbReference type="AlphaFoldDB" id="A0A7G9WFP8"/>
<dbReference type="KEGG" id="caml:H6X83_11290"/>
<organism evidence="5 6">
    <name type="scientific">Caproicibacterium amylolyticum</name>
    <dbReference type="NCBI Taxonomy" id="2766537"/>
    <lineage>
        <taxon>Bacteria</taxon>
        <taxon>Bacillati</taxon>
        <taxon>Bacillota</taxon>
        <taxon>Clostridia</taxon>
        <taxon>Eubacteriales</taxon>
        <taxon>Oscillospiraceae</taxon>
        <taxon>Caproicibacterium</taxon>
    </lineage>
</organism>
<dbReference type="InterPro" id="IPR006128">
    <property type="entry name" value="Lipoprotein_PsaA-like"/>
</dbReference>
<dbReference type="GO" id="GO:0046872">
    <property type="term" value="F:metal ion binding"/>
    <property type="evidence" value="ECO:0007669"/>
    <property type="project" value="InterPro"/>
</dbReference>
<keyword evidence="2 4" id="KW-0813">Transport</keyword>
<reference evidence="5 6" key="1">
    <citation type="submission" date="2020-08" db="EMBL/GenBank/DDBJ databases">
        <authorList>
            <person name="Ren C."/>
            <person name="Gu Y."/>
            <person name="Xu Y."/>
        </authorList>
    </citation>
    <scope>NUCLEOTIDE SEQUENCE [LARGE SCALE GENOMIC DNA]</scope>
    <source>
        <strain evidence="5 6">LBM18003</strain>
    </source>
</reference>
<evidence type="ECO:0000256" key="4">
    <source>
        <dbReference type="RuleBase" id="RU003512"/>
    </source>
</evidence>
<dbReference type="Pfam" id="PF01297">
    <property type="entry name" value="ZnuA"/>
    <property type="match status" value="1"/>
</dbReference>
<keyword evidence="6" id="KW-1185">Reference proteome</keyword>
<dbReference type="SUPFAM" id="SSF53807">
    <property type="entry name" value="Helical backbone' metal receptor"/>
    <property type="match status" value="1"/>
</dbReference>
<dbReference type="InterPro" id="IPR050492">
    <property type="entry name" value="Bact_metal-bind_prot9"/>
</dbReference>
<dbReference type="PANTHER" id="PTHR42953">
    <property type="entry name" value="HIGH-AFFINITY ZINC UPTAKE SYSTEM PROTEIN ZNUA-RELATED"/>
    <property type="match status" value="1"/>
</dbReference>
<dbReference type="EMBL" id="CP060696">
    <property type="protein sequence ID" value="QNO17510.1"/>
    <property type="molecule type" value="Genomic_DNA"/>
</dbReference>
<dbReference type="GO" id="GO:0030001">
    <property type="term" value="P:metal ion transport"/>
    <property type="evidence" value="ECO:0007669"/>
    <property type="project" value="InterPro"/>
</dbReference>
<protein>
    <submittedName>
        <fullName evidence="5">Zinc ABC transporter substrate-binding protein</fullName>
    </submittedName>
</protein>
<evidence type="ECO:0000313" key="5">
    <source>
        <dbReference type="EMBL" id="QNO17510.1"/>
    </source>
</evidence>
<accession>A0A7G9WFP8</accession>
<evidence type="ECO:0000256" key="1">
    <source>
        <dbReference type="ARBA" id="ARBA00011028"/>
    </source>
</evidence>
<dbReference type="PRINTS" id="PR00690">
    <property type="entry name" value="ADHESNFAMILY"/>
</dbReference>
<dbReference type="PROSITE" id="PS51257">
    <property type="entry name" value="PROKAR_LIPOPROTEIN"/>
    <property type="match status" value="1"/>
</dbReference>
<dbReference type="Proteomes" id="UP000516046">
    <property type="component" value="Chromosome"/>
</dbReference>
<dbReference type="PANTHER" id="PTHR42953:SF3">
    <property type="entry name" value="HIGH-AFFINITY ZINC UPTAKE SYSTEM PROTEIN ZNUA"/>
    <property type="match status" value="1"/>
</dbReference>
<keyword evidence="3" id="KW-0732">Signal</keyword>
<dbReference type="InterPro" id="IPR006127">
    <property type="entry name" value="ZnuA-like"/>
</dbReference>
<gene>
    <name evidence="5" type="ORF">H6X83_11290</name>
</gene>
<dbReference type="RefSeq" id="WP_212506581.1">
    <property type="nucleotide sequence ID" value="NZ_CP060696.1"/>
</dbReference>
<sequence length="297" mass="32791">MKQIFSKITAGLLAAVLLLCTLSGCVRRTAEKPSFRVMTSFYPVYIMAVNITNGIDGVQVSDMAGQQTGCLHDYQLQSSDMQALSSADLFIINGAGMESFMTKVTDQLPKLTVLDSSTNVPRITDETGEVNPHMWVSISSYIIQVQNIAAGLAKADHTHAVQYQKNSDVYLKKLENLRTRMHTALDPLPNRNIITFHEAFPYFAKEFDLNIVQTVQREPDSQPSAKELAESIRLIRSSGVKAVFAEPQYEQSAAKIIAQESGASMYSLDPAATGSNDVNAYLDAMEKNMQTLQRALR</sequence>
<proteinExistence type="inferred from homology"/>
<comment type="similarity">
    <text evidence="1 4">Belongs to the bacterial solute-binding protein 9 family.</text>
</comment>
<dbReference type="Gene3D" id="3.40.50.1980">
    <property type="entry name" value="Nitrogenase molybdenum iron protein domain"/>
    <property type="match status" value="2"/>
</dbReference>
<evidence type="ECO:0000313" key="6">
    <source>
        <dbReference type="Proteomes" id="UP000516046"/>
    </source>
</evidence>